<evidence type="ECO:0000313" key="2">
    <source>
        <dbReference type="Proteomes" id="UP001189624"/>
    </source>
</evidence>
<dbReference type="AlphaFoldDB" id="A0AA86SLD7"/>
<dbReference type="Gramene" id="rna-AYBTSS11_LOCUS13730">
    <property type="protein sequence ID" value="CAJ1949451.1"/>
    <property type="gene ID" value="gene-AYBTSS11_LOCUS13730"/>
</dbReference>
<reference evidence="1" key="1">
    <citation type="submission" date="2023-10" db="EMBL/GenBank/DDBJ databases">
        <authorList>
            <person name="Domelevo Entfellner J.-B."/>
        </authorList>
    </citation>
    <scope>NUCLEOTIDE SEQUENCE</scope>
</reference>
<protein>
    <submittedName>
        <fullName evidence="1">Uncharacterized protein</fullName>
    </submittedName>
</protein>
<evidence type="ECO:0000313" key="1">
    <source>
        <dbReference type="EMBL" id="CAJ1949451.1"/>
    </source>
</evidence>
<accession>A0AA86SLD7</accession>
<dbReference type="Proteomes" id="UP001189624">
    <property type="component" value="Chromosome 4"/>
</dbReference>
<proteinExistence type="predicted"/>
<name>A0AA86SLD7_9FABA</name>
<keyword evidence="2" id="KW-1185">Reference proteome</keyword>
<gene>
    <name evidence="1" type="ORF">AYBTSS11_LOCUS13730</name>
</gene>
<organism evidence="1 2">
    <name type="scientific">Sphenostylis stenocarpa</name>
    <dbReference type="NCBI Taxonomy" id="92480"/>
    <lineage>
        <taxon>Eukaryota</taxon>
        <taxon>Viridiplantae</taxon>
        <taxon>Streptophyta</taxon>
        <taxon>Embryophyta</taxon>
        <taxon>Tracheophyta</taxon>
        <taxon>Spermatophyta</taxon>
        <taxon>Magnoliopsida</taxon>
        <taxon>eudicotyledons</taxon>
        <taxon>Gunneridae</taxon>
        <taxon>Pentapetalae</taxon>
        <taxon>rosids</taxon>
        <taxon>fabids</taxon>
        <taxon>Fabales</taxon>
        <taxon>Fabaceae</taxon>
        <taxon>Papilionoideae</taxon>
        <taxon>50 kb inversion clade</taxon>
        <taxon>NPAAA clade</taxon>
        <taxon>indigoferoid/millettioid clade</taxon>
        <taxon>Phaseoleae</taxon>
        <taxon>Sphenostylis</taxon>
    </lineage>
</organism>
<dbReference type="EMBL" id="OY731401">
    <property type="protein sequence ID" value="CAJ1949451.1"/>
    <property type="molecule type" value="Genomic_DNA"/>
</dbReference>
<sequence length="87" mass="10085">MEVEDNVLLDALKLSHKRFVLLTRGVGVPQGLVWVEVRPGAGRDHLLEKVIVRVGVVWRSWREIWEEFKRELIPCISLLQVCIVVKE</sequence>